<proteinExistence type="predicted"/>
<dbReference type="PROSITE" id="PS50835">
    <property type="entry name" value="IG_LIKE"/>
    <property type="match status" value="1"/>
</dbReference>
<evidence type="ECO:0000256" key="1">
    <source>
        <dbReference type="SAM" id="Phobius"/>
    </source>
</evidence>
<sequence>MKPHRLIPDIKTPVYWSPGRPPDGATGLRQDFTACPVEESTRWQKEYLISKVAGSTVTLHCKNNTFDTLNVLTWTMNGKRLFSFSPKKENTTTESEDAIRLNIKMSDFKSFCSLVIEKAQKYHTGNYTCETTTNSGVWQQDTELVITDEEAEYDYRLITVAAAVPCVCLIIFIVVFVILRRARRQPECRIQSPPSEMQQQQPRRQQQRTEEIYENCLEIQRHALAHAHKRSAH</sequence>
<dbReference type="InterPro" id="IPR013106">
    <property type="entry name" value="Ig_V-set"/>
</dbReference>
<gene>
    <name evidence="3" type="ORF">MMEN_LOCUS2346</name>
</gene>
<keyword evidence="1" id="KW-0472">Membrane</keyword>
<dbReference type="InterPro" id="IPR013783">
    <property type="entry name" value="Ig-like_fold"/>
</dbReference>
<dbReference type="InterPro" id="IPR036179">
    <property type="entry name" value="Ig-like_dom_sf"/>
</dbReference>
<keyword evidence="4" id="KW-1185">Reference proteome</keyword>
<dbReference type="OrthoDB" id="8880196at2759"/>
<comment type="caution">
    <text evidence="3">The sequence shown here is derived from an EMBL/GenBank/DDBJ whole genome shotgun (WGS) entry which is preliminary data.</text>
</comment>
<feature type="transmembrane region" description="Helical" evidence="1">
    <location>
        <begin position="157"/>
        <end position="179"/>
    </location>
</feature>
<dbReference type="Gene3D" id="2.60.40.10">
    <property type="entry name" value="Immunoglobulins"/>
    <property type="match status" value="1"/>
</dbReference>
<keyword evidence="1" id="KW-0812">Transmembrane</keyword>
<feature type="domain" description="Ig-like" evidence="2">
    <location>
        <begin position="54"/>
        <end position="145"/>
    </location>
</feature>
<keyword evidence="1" id="KW-1133">Transmembrane helix</keyword>
<accession>A0A8S4AG05</accession>
<evidence type="ECO:0000259" key="2">
    <source>
        <dbReference type="PROSITE" id="PS50835"/>
    </source>
</evidence>
<dbReference type="EMBL" id="CAJRST010001113">
    <property type="protein sequence ID" value="CAG5865688.1"/>
    <property type="molecule type" value="Genomic_DNA"/>
</dbReference>
<dbReference type="InterPro" id="IPR007110">
    <property type="entry name" value="Ig-like_dom"/>
</dbReference>
<evidence type="ECO:0000313" key="3">
    <source>
        <dbReference type="EMBL" id="CAG5865688.1"/>
    </source>
</evidence>
<evidence type="ECO:0000313" key="4">
    <source>
        <dbReference type="Proteomes" id="UP000677803"/>
    </source>
</evidence>
<dbReference type="SUPFAM" id="SSF48726">
    <property type="entry name" value="Immunoglobulin"/>
    <property type="match status" value="1"/>
</dbReference>
<name>A0A8S4AG05_9TELE</name>
<dbReference type="Proteomes" id="UP000677803">
    <property type="component" value="Unassembled WGS sequence"/>
</dbReference>
<reference evidence="3" key="1">
    <citation type="submission" date="2021-05" db="EMBL/GenBank/DDBJ databases">
        <authorList>
            <person name="Tigano A."/>
        </authorList>
    </citation>
    <scope>NUCLEOTIDE SEQUENCE</scope>
</reference>
<dbReference type="AlphaFoldDB" id="A0A8S4AG05"/>
<protein>
    <submittedName>
        <fullName evidence="3">(Atlantic silverside) hypothetical protein</fullName>
    </submittedName>
</protein>
<dbReference type="InterPro" id="IPR003599">
    <property type="entry name" value="Ig_sub"/>
</dbReference>
<dbReference type="SMART" id="SM00409">
    <property type="entry name" value="IG"/>
    <property type="match status" value="1"/>
</dbReference>
<dbReference type="Pfam" id="PF07686">
    <property type="entry name" value="V-set"/>
    <property type="match status" value="1"/>
</dbReference>
<organism evidence="3 4">
    <name type="scientific">Menidia menidia</name>
    <name type="common">Atlantic silverside</name>
    <dbReference type="NCBI Taxonomy" id="238744"/>
    <lineage>
        <taxon>Eukaryota</taxon>
        <taxon>Metazoa</taxon>
        <taxon>Chordata</taxon>
        <taxon>Craniata</taxon>
        <taxon>Vertebrata</taxon>
        <taxon>Euteleostomi</taxon>
        <taxon>Actinopterygii</taxon>
        <taxon>Neopterygii</taxon>
        <taxon>Teleostei</taxon>
        <taxon>Neoteleostei</taxon>
        <taxon>Acanthomorphata</taxon>
        <taxon>Ovalentaria</taxon>
        <taxon>Atherinomorphae</taxon>
        <taxon>Atheriniformes</taxon>
        <taxon>Atherinopsidae</taxon>
        <taxon>Menidiinae</taxon>
        <taxon>Menidia</taxon>
    </lineage>
</organism>